<sequence>MSSQVKPTELYEVLLGFSLESKKNLEGRILTIVDSSFTDKSREMLSNL</sequence>
<evidence type="ECO:0000313" key="1">
    <source>
        <dbReference type="EMBL" id="KKN11685.1"/>
    </source>
</evidence>
<name>A0A0F9MWM5_9ZZZZ</name>
<reference evidence="1" key="1">
    <citation type="journal article" date="2015" name="Nature">
        <title>Complex archaea that bridge the gap between prokaryotes and eukaryotes.</title>
        <authorList>
            <person name="Spang A."/>
            <person name="Saw J.H."/>
            <person name="Jorgensen S.L."/>
            <person name="Zaremba-Niedzwiedzka K."/>
            <person name="Martijn J."/>
            <person name="Lind A.E."/>
            <person name="van Eijk R."/>
            <person name="Schleper C."/>
            <person name="Guy L."/>
            <person name="Ettema T.J."/>
        </authorList>
    </citation>
    <scope>NUCLEOTIDE SEQUENCE</scope>
</reference>
<proteinExistence type="predicted"/>
<comment type="caution">
    <text evidence="1">The sequence shown here is derived from an EMBL/GenBank/DDBJ whole genome shotgun (WGS) entry which is preliminary data.</text>
</comment>
<dbReference type="AlphaFoldDB" id="A0A0F9MWM5"/>
<dbReference type="EMBL" id="LAZR01004109">
    <property type="protein sequence ID" value="KKN11685.1"/>
    <property type="molecule type" value="Genomic_DNA"/>
</dbReference>
<gene>
    <name evidence="1" type="ORF">LCGC14_1023920</name>
</gene>
<organism evidence="1">
    <name type="scientific">marine sediment metagenome</name>
    <dbReference type="NCBI Taxonomy" id="412755"/>
    <lineage>
        <taxon>unclassified sequences</taxon>
        <taxon>metagenomes</taxon>
        <taxon>ecological metagenomes</taxon>
    </lineage>
</organism>
<protein>
    <submittedName>
        <fullName evidence="1">Uncharacterized protein</fullName>
    </submittedName>
</protein>
<accession>A0A0F9MWM5</accession>